<dbReference type="InterPro" id="IPR032458">
    <property type="entry name" value="Histone_H2A_CS"/>
</dbReference>
<evidence type="ECO:0000256" key="5">
    <source>
        <dbReference type="ARBA" id="ARBA00022990"/>
    </source>
</evidence>
<keyword evidence="4 9" id="KW-0158">Chromosome</keyword>
<keyword evidence="5" id="KW-0007">Acetylation</keyword>
<feature type="domain" description="Histone H2A C-terminal" evidence="11">
    <location>
        <begin position="99"/>
        <end position="124"/>
    </location>
</feature>
<evidence type="ECO:0000256" key="9">
    <source>
        <dbReference type="RuleBase" id="RU003767"/>
    </source>
</evidence>
<evidence type="ECO:0000256" key="7">
    <source>
        <dbReference type="ARBA" id="ARBA00023242"/>
    </source>
</evidence>
<evidence type="ECO:0000256" key="4">
    <source>
        <dbReference type="ARBA" id="ARBA00022454"/>
    </source>
</evidence>
<evidence type="ECO:0000256" key="6">
    <source>
        <dbReference type="ARBA" id="ARBA00023125"/>
    </source>
</evidence>
<dbReference type="EMBL" id="MU806717">
    <property type="protein sequence ID" value="KAJ3833345.1"/>
    <property type="molecule type" value="Genomic_DNA"/>
</dbReference>
<dbReference type="GO" id="GO:0003677">
    <property type="term" value="F:DNA binding"/>
    <property type="evidence" value="ECO:0007669"/>
    <property type="project" value="UniProtKB-KW"/>
</dbReference>
<keyword evidence="8 9" id="KW-0544">Nucleosome core</keyword>
<dbReference type="Gene3D" id="1.10.20.10">
    <property type="entry name" value="Histone, subunit A"/>
    <property type="match status" value="1"/>
</dbReference>
<comment type="subcellular location">
    <subcellularLocation>
        <location evidence="2">Chromosome</location>
    </subcellularLocation>
    <subcellularLocation>
        <location evidence="1 9">Nucleus</location>
    </subcellularLocation>
</comment>
<keyword evidence="7 9" id="KW-0539">Nucleus</keyword>
<proteinExistence type="inferred from homology"/>
<dbReference type="InterPro" id="IPR002119">
    <property type="entry name" value="Histone_H2A"/>
</dbReference>
<evidence type="ECO:0000313" key="13">
    <source>
        <dbReference type="Proteomes" id="UP001163846"/>
    </source>
</evidence>
<keyword evidence="6 9" id="KW-0238">DNA-binding</keyword>
<dbReference type="AlphaFoldDB" id="A0AA38NZ64"/>
<feature type="domain" description="Core Histone H2A/H2B/H3" evidence="10">
    <location>
        <begin position="19"/>
        <end position="96"/>
    </location>
</feature>
<protein>
    <recommendedName>
        <fullName evidence="9">Histone H2A</fullName>
    </recommendedName>
</protein>
<comment type="subunit">
    <text evidence="9">The nucleosome is a histone octamer containing two molecules each of H2A, H2B, H3 and H4 assembled in one H3-H4 heterotetramer and two H2A-H2B heterodimers. The octamer wraps approximately 147 bp of DNA.</text>
</comment>
<dbReference type="GO" id="GO:0046982">
    <property type="term" value="F:protein heterodimerization activity"/>
    <property type="evidence" value="ECO:0007669"/>
    <property type="project" value="InterPro"/>
</dbReference>
<organism evidence="12 13">
    <name type="scientific">Lentinula raphanica</name>
    <dbReference type="NCBI Taxonomy" id="153919"/>
    <lineage>
        <taxon>Eukaryota</taxon>
        <taxon>Fungi</taxon>
        <taxon>Dikarya</taxon>
        <taxon>Basidiomycota</taxon>
        <taxon>Agaricomycotina</taxon>
        <taxon>Agaricomycetes</taxon>
        <taxon>Agaricomycetidae</taxon>
        <taxon>Agaricales</taxon>
        <taxon>Marasmiineae</taxon>
        <taxon>Omphalotaceae</taxon>
        <taxon>Lentinula</taxon>
    </lineage>
</organism>
<gene>
    <name evidence="12" type="ORF">F5878DRAFT_410748</name>
</gene>
<evidence type="ECO:0000256" key="3">
    <source>
        <dbReference type="ARBA" id="ARBA00010691"/>
    </source>
</evidence>
<dbReference type="GO" id="GO:0030527">
    <property type="term" value="F:structural constituent of chromatin"/>
    <property type="evidence" value="ECO:0007669"/>
    <property type="project" value="InterPro"/>
</dbReference>
<keyword evidence="13" id="KW-1185">Reference proteome</keyword>
<dbReference type="SUPFAM" id="SSF47113">
    <property type="entry name" value="Histone-fold"/>
    <property type="match status" value="1"/>
</dbReference>
<evidence type="ECO:0000256" key="8">
    <source>
        <dbReference type="ARBA" id="ARBA00023269"/>
    </source>
</evidence>
<dbReference type="GO" id="GO:0000786">
    <property type="term" value="C:nucleosome"/>
    <property type="evidence" value="ECO:0007669"/>
    <property type="project" value="UniProtKB-KW"/>
</dbReference>
<dbReference type="PROSITE" id="PS00046">
    <property type="entry name" value="HISTONE_H2A"/>
    <property type="match status" value="1"/>
</dbReference>
<dbReference type="PRINTS" id="PR00620">
    <property type="entry name" value="HISTONEH2A"/>
</dbReference>
<dbReference type="InterPro" id="IPR007125">
    <property type="entry name" value="H2A/H2B/H3"/>
</dbReference>
<evidence type="ECO:0000259" key="10">
    <source>
        <dbReference type="Pfam" id="PF00125"/>
    </source>
</evidence>
<name>A0AA38NZ64_9AGAR</name>
<accession>A0AA38NZ64</accession>
<dbReference type="PANTHER" id="PTHR23430">
    <property type="entry name" value="HISTONE H2A"/>
    <property type="match status" value="1"/>
</dbReference>
<evidence type="ECO:0000259" key="11">
    <source>
        <dbReference type="Pfam" id="PF16211"/>
    </source>
</evidence>
<reference evidence="12" key="1">
    <citation type="submission" date="2022-08" db="EMBL/GenBank/DDBJ databases">
        <authorList>
            <consortium name="DOE Joint Genome Institute"/>
            <person name="Min B."/>
            <person name="Riley R."/>
            <person name="Sierra-Patev S."/>
            <person name="Naranjo-Ortiz M."/>
            <person name="Looney B."/>
            <person name="Konkel Z."/>
            <person name="Slot J.C."/>
            <person name="Sakamoto Y."/>
            <person name="Steenwyk J.L."/>
            <person name="Rokas A."/>
            <person name="Carro J."/>
            <person name="Camarero S."/>
            <person name="Ferreira P."/>
            <person name="Molpeceres G."/>
            <person name="Ruiz-Duenas F.J."/>
            <person name="Serrano A."/>
            <person name="Henrissat B."/>
            <person name="Drula E."/>
            <person name="Hughes K.W."/>
            <person name="Mata J.L."/>
            <person name="Ishikawa N.K."/>
            <person name="Vargas-Isla R."/>
            <person name="Ushijima S."/>
            <person name="Smith C.A."/>
            <person name="Ahrendt S."/>
            <person name="Andreopoulos W."/>
            <person name="He G."/>
            <person name="Labutti K."/>
            <person name="Lipzen A."/>
            <person name="Ng V."/>
            <person name="Sandor L."/>
            <person name="Barry K."/>
            <person name="Martinez A.T."/>
            <person name="Xiao Y."/>
            <person name="Gibbons J.G."/>
            <person name="Terashima K."/>
            <person name="Hibbett D.S."/>
            <person name="Grigoriev I.V."/>
        </authorList>
    </citation>
    <scope>NUCLEOTIDE SEQUENCE</scope>
    <source>
        <strain evidence="12">TFB9207</strain>
    </source>
</reference>
<evidence type="ECO:0000313" key="12">
    <source>
        <dbReference type="EMBL" id="KAJ3833345.1"/>
    </source>
</evidence>
<comment type="caution">
    <text evidence="12">The sequence shown here is derived from an EMBL/GenBank/DDBJ whole genome shotgun (WGS) entry which is preliminary data.</text>
</comment>
<dbReference type="Pfam" id="PF00125">
    <property type="entry name" value="Histone"/>
    <property type="match status" value="1"/>
</dbReference>
<evidence type="ECO:0000256" key="1">
    <source>
        <dbReference type="ARBA" id="ARBA00004123"/>
    </source>
</evidence>
<sequence>MIGHTGKSLSKVLLVAGGKKRKITQSLRAGLTFPVSRVRRYLKNMNADKKLTMTAPVYLAAVLEYLVAELLELSGNACLDHRRKHIKPRHILLAVRNDDEIDRLLQNCHITEGGVIPHIAPVLLLGKR</sequence>
<dbReference type="Pfam" id="PF16211">
    <property type="entry name" value="Histone_H2A_C"/>
    <property type="match status" value="1"/>
</dbReference>
<dbReference type="InterPro" id="IPR009072">
    <property type="entry name" value="Histone-fold"/>
</dbReference>
<dbReference type="CDD" id="cd00074">
    <property type="entry name" value="HFD_H2A"/>
    <property type="match status" value="1"/>
</dbReference>
<comment type="similarity">
    <text evidence="3 9">Belongs to the histone H2A family.</text>
</comment>
<evidence type="ECO:0000256" key="2">
    <source>
        <dbReference type="ARBA" id="ARBA00004286"/>
    </source>
</evidence>
<dbReference type="Proteomes" id="UP001163846">
    <property type="component" value="Unassembled WGS sequence"/>
</dbReference>
<dbReference type="GO" id="GO:0005634">
    <property type="term" value="C:nucleus"/>
    <property type="evidence" value="ECO:0007669"/>
    <property type="project" value="UniProtKB-SubCell"/>
</dbReference>
<dbReference type="InterPro" id="IPR032454">
    <property type="entry name" value="Histone_H2A_C"/>
</dbReference>
<dbReference type="SMART" id="SM00414">
    <property type="entry name" value="H2A"/>
    <property type="match status" value="1"/>
</dbReference>